<gene>
    <name evidence="1" type="ORF">H5410_030932</name>
</gene>
<dbReference type="OrthoDB" id="1300573at2759"/>
<protein>
    <submittedName>
        <fullName evidence="1">Uncharacterized protein</fullName>
    </submittedName>
</protein>
<keyword evidence="2" id="KW-1185">Reference proteome</keyword>
<proteinExistence type="predicted"/>
<evidence type="ECO:0000313" key="2">
    <source>
        <dbReference type="Proteomes" id="UP000824120"/>
    </source>
</evidence>
<accession>A0A9J5YGZ9</accession>
<dbReference type="Proteomes" id="UP000824120">
    <property type="component" value="Chromosome 6"/>
</dbReference>
<name>A0A9J5YGZ9_SOLCO</name>
<comment type="caution">
    <text evidence="1">The sequence shown here is derived from an EMBL/GenBank/DDBJ whole genome shotgun (WGS) entry which is preliminary data.</text>
</comment>
<organism evidence="1 2">
    <name type="scientific">Solanum commersonii</name>
    <name type="common">Commerson's wild potato</name>
    <name type="synonym">Commerson's nightshade</name>
    <dbReference type="NCBI Taxonomy" id="4109"/>
    <lineage>
        <taxon>Eukaryota</taxon>
        <taxon>Viridiplantae</taxon>
        <taxon>Streptophyta</taxon>
        <taxon>Embryophyta</taxon>
        <taxon>Tracheophyta</taxon>
        <taxon>Spermatophyta</taxon>
        <taxon>Magnoliopsida</taxon>
        <taxon>eudicotyledons</taxon>
        <taxon>Gunneridae</taxon>
        <taxon>Pentapetalae</taxon>
        <taxon>asterids</taxon>
        <taxon>lamiids</taxon>
        <taxon>Solanales</taxon>
        <taxon>Solanaceae</taxon>
        <taxon>Solanoideae</taxon>
        <taxon>Solaneae</taxon>
        <taxon>Solanum</taxon>
    </lineage>
</organism>
<evidence type="ECO:0000313" key="1">
    <source>
        <dbReference type="EMBL" id="KAG5599562.1"/>
    </source>
</evidence>
<reference evidence="1 2" key="1">
    <citation type="submission" date="2020-09" db="EMBL/GenBank/DDBJ databases">
        <title>De no assembly of potato wild relative species, Solanum commersonii.</title>
        <authorList>
            <person name="Cho K."/>
        </authorList>
    </citation>
    <scope>NUCLEOTIDE SEQUENCE [LARGE SCALE GENOMIC DNA]</scope>
    <source>
        <strain evidence="1">LZ3.2</strain>
        <tissue evidence="1">Leaf</tissue>
    </source>
</reference>
<dbReference type="AlphaFoldDB" id="A0A9J5YGZ9"/>
<sequence length="399" mass="45999">MAYPWLVRGDFNVILNVEKKIGGLLVYPNEVEDFSFFANSCELADLTLKTVISHGGMVGLMKSSSLKDWIDCLLSFLSRRNVLCGLEILARSREDIVRVKEQLFEESYIVAINIILSKAHVKYNMYLHFEKGRRKRLEIFIIQKVDGSWTEGNEVVDEAIEFYQDQFNIRKWAEISPRFLGLKFVNLRWEEDDINQLMQEGRWNGELLRHNFHEKVVEHILNKIDIVYECEERLIKQRIPIGEFFVRVGLDKVVRYSCCDLSVNETLEHLFISCNAKLLWEMFARVAGRNRVKHGGKISNFSMTAEINRNVHSLVMSSPGIECTNVTQIKPQNVIQDIVLGVPLLGIDKEARSRGPSTGTDVKSFNLFQEAVVYAPSELNLSKDKELGLWSSRFDKTNE</sequence>
<dbReference type="EMBL" id="JACXVP010000006">
    <property type="protein sequence ID" value="KAG5599562.1"/>
    <property type="molecule type" value="Genomic_DNA"/>
</dbReference>